<gene>
    <name evidence="3" type="ORF">GCM10009747_23650</name>
</gene>
<dbReference type="Proteomes" id="UP001500506">
    <property type="component" value="Unassembled WGS sequence"/>
</dbReference>
<dbReference type="Pfam" id="PF00561">
    <property type="entry name" value="Abhydrolase_1"/>
    <property type="match status" value="1"/>
</dbReference>
<dbReference type="InterPro" id="IPR050266">
    <property type="entry name" value="AB_hydrolase_sf"/>
</dbReference>
<dbReference type="InterPro" id="IPR000073">
    <property type="entry name" value="AB_hydrolase_1"/>
</dbReference>
<evidence type="ECO:0000259" key="2">
    <source>
        <dbReference type="Pfam" id="PF00561"/>
    </source>
</evidence>
<keyword evidence="4" id="KW-1185">Reference proteome</keyword>
<feature type="domain" description="AB hydrolase-1" evidence="2">
    <location>
        <begin position="21"/>
        <end position="250"/>
    </location>
</feature>
<dbReference type="InterPro" id="IPR029058">
    <property type="entry name" value="AB_hydrolase_fold"/>
</dbReference>
<evidence type="ECO:0000313" key="4">
    <source>
        <dbReference type="Proteomes" id="UP001500506"/>
    </source>
</evidence>
<dbReference type="PRINTS" id="PR00111">
    <property type="entry name" value="ABHYDROLASE"/>
</dbReference>
<comment type="caution">
    <text evidence="3">The sequence shown here is derived from an EMBL/GenBank/DDBJ whole genome shotgun (WGS) entry which is preliminary data.</text>
</comment>
<organism evidence="3 4">
    <name type="scientific">Agromyces humatus</name>
    <dbReference type="NCBI Taxonomy" id="279573"/>
    <lineage>
        <taxon>Bacteria</taxon>
        <taxon>Bacillati</taxon>
        <taxon>Actinomycetota</taxon>
        <taxon>Actinomycetes</taxon>
        <taxon>Micrococcales</taxon>
        <taxon>Microbacteriaceae</taxon>
        <taxon>Agromyces</taxon>
    </lineage>
</organism>
<dbReference type="SUPFAM" id="SSF53474">
    <property type="entry name" value="alpha/beta-Hydrolases"/>
    <property type="match status" value="1"/>
</dbReference>
<sequence length="267" mass="28391">MSRMRVNGVDLHVEERGTGFPILGIHGTPSSAVMWEGAAATLAHHGRCITYDRRGFLRSGVPATSESVDLGDHVEDARALLELLDATPAIVIGRSTGGLVALEFALAHPSTVRALVLLEPAVFTIDPEVEAWAGGLRRRTADAAAEDPDGAAEAVFRLWLGDAMWESLPGELQAMFARTSPGVRAELDGDGLDLSAHPRRYTDDELAAVTMPALIVAADESPEPLRRVAVRLAERLPDARLAPVEGGHLIDPAGPEVLQFVDEHAAG</sequence>
<dbReference type="Gene3D" id="3.40.50.1820">
    <property type="entry name" value="alpha/beta hydrolase"/>
    <property type="match status" value="1"/>
</dbReference>
<evidence type="ECO:0000256" key="1">
    <source>
        <dbReference type="ARBA" id="ARBA00022801"/>
    </source>
</evidence>
<proteinExistence type="predicted"/>
<accession>A0ABN2KQV6</accession>
<evidence type="ECO:0000313" key="3">
    <source>
        <dbReference type="EMBL" id="GAA1763394.1"/>
    </source>
</evidence>
<dbReference type="PANTHER" id="PTHR43798:SF31">
    <property type="entry name" value="AB HYDROLASE SUPERFAMILY PROTEIN YCLE"/>
    <property type="match status" value="1"/>
</dbReference>
<dbReference type="RefSeq" id="WP_232499926.1">
    <property type="nucleotide sequence ID" value="NZ_BAAANH010000005.1"/>
</dbReference>
<name>A0ABN2KQV6_9MICO</name>
<dbReference type="EMBL" id="BAAANH010000005">
    <property type="protein sequence ID" value="GAA1763394.1"/>
    <property type="molecule type" value="Genomic_DNA"/>
</dbReference>
<keyword evidence="1" id="KW-0378">Hydrolase</keyword>
<dbReference type="PANTHER" id="PTHR43798">
    <property type="entry name" value="MONOACYLGLYCEROL LIPASE"/>
    <property type="match status" value="1"/>
</dbReference>
<protein>
    <recommendedName>
        <fullName evidence="2">AB hydrolase-1 domain-containing protein</fullName>
    </recommendedName>
</protein>
<reference evidence="3 4" key="1">
    <citation type="journal article" date="2019" name="Int. J. Syst. Evol. Microbiol.">
        <title>The Global Catalogue of Microorganisms (GCM) 10K type strain sequencing project: providing services to taxonomists for standard genome sequencing and annotation.</title>
        <authorList>
            <consortium name="The Broad Institute Genomics Platform"/>
            <consortium name="The Broad Institute Genome Sequencing Center for Infectious Disease"/>
            <person name="Wu L."/>
            <person name="Ma J."/>
        </authorList>
    </citation>
    <scope>NUCLEOTIDE SEQUENCE [LARGE SCALE GENOMIC DNA]</scope>
    <source>
        <strain evidence="3 4">JCM 14319</strain>
    </source>
</reference>